<reference evidence="7 8" key="1">
    <citation type="submission" date="2024-05" db="EMBL/GenBank/DDBJ databases">
        <title>Genetic variation in Jamaican populations of the coffee berry borer (Hypothenemus hampei).</title>
        <authorList>
            <person name="Errbii M."/>
            <person name="Myrie A."/>
        </authorList>
    </citation>
    <scope>NUCLEOTIDE SEQUENCE [LARGE SCALE GENOMIC DNA]</scope>
    <source>
        <strain evidence="7">JA-Hopewell-2020-01-JO</strain>
        <tissue evidence="7">Whole body</tissue>
    </source>
</reference>
<dbReference type="PANTHER" id="PTHR21183">
    <property type="entry name" value="RIBOSOMAL PROTEIN L47, MITOCHONDRIAL-RELATED"/>
    <property type="match status" value="1"/>
</dbReference>
<dbReference type="Pfam" id="PF06984">
    <property type="entry name" value="MRP-L47"/>
    <property type="match status" value="1"/>
</dbReference>
<dbReference type="Proteomes" id="UP001566132">
    <property type="component" value="Unassembled WGS sequence"/>
</dbReference>
<name>A0ABD1EKY4_HYPHA</name>
<accession>A0ABD1EKY4</accession>
<dbReference type="GO" id="GO:0005840">
    <property type="term" value="C:ribosome"/>
    <property type="evidence" value="ECO:0007669"/>
    <property type="project" value="UniProtKB-KW"/>
</dbReference>
<sequence length="256" mass="30646">MAVPNKILGIYNLFKQFSSRDSLKWATLRPVLISNRAISTSNPQRGLMEFFDDKTNWGANEIKCGRSWRKEELRLKSNSDLHKLWFILLKERNMLLTMEEEANERVQVFPSPERLDKVAESMENLEEVVRERNRAYHELETGETGERPGKLATNIFGLNYFYKMSEHVIPKYMNKTWRKKYQFFKHDPDVEAFLVKLRERLYLNKRRKHTRDFNHVIGLLNRFPNMDMEALKQQYPDVDIERAKRSRKYGGHFEPK</sequence>
<gene>
    <name evidence="7" type="ORF">ABEB36_008164</name>
</gene>
<evidence type="ECO:0000313" key="7">
    <source>
        <dbReference type="EMBL" id="KAL1497159.1"/>
    </source>
</evidence>
<dbReference type="InterPro" id="IPR038340">
    <property type="entry name" value="MRP-L47_sf"/>
</dbReference>
<evidence type="ECO:0000256" key="5">
    <source>
        <dbReference type="ARBA" id="ARBA00023274"/>
    </source>
</evidence>
<evidence type="ECO:0000256" key="2">
    <source>
        <dbReference type="ARBA" id="ARBA00009254"/>
    </source>
</evidence>
<comment type="caution">
    <text evidence="7">The sequence shown here is derived from an EMBL/GenBank/DDBJ whole genome shotgun (WGS) entry which is preliminary data.</text>
</comment>
<keyword evidence="8" id="KW-1185">Reference proteome</keyword>
<evidence type="ECO:0000256" key="1">
    <source>
        <dbReference type="ARBA" id="ARBA00004173"/>
    </source>
</evidence>
<comment type="subcellular location">
    <subcellularLocation>
        <location evidence="1">Mitochondrion</location>
    </subcellularLocation>
</comment>
<comment type="similarity">
    <text evidence="2">Belongs to the universal ribosomal protein uL29 family.</text>
</comment>
<evidence type="ECO:0000256" key="4">
    <source>
        <dbReference type="ARBA" id="ARBA00023128"/>
    </source>
</evidence>
<dbReference type="Gene3D" id="6.10.330.20">
    <property type="match status" value="1"/>
</dbReference>
<dbReference type="AlphaFoldDB" id="A0ABD1EKY4"/>
<keyword evidence="3" id="KW-0689">Ribosomal protein</keyword>
<dbReference type="EMBL" id="JBDJPC010000006">
    <property type="protein sequence ID" value="KAL1497159.1"/>
    <property type="molecule type" value="Genomic_DNA"/>
</dbReference>
<dbReference type="GO" id="GO:0005739">
    <property type="term" value="C:mitochondrion"/>
    <property type="evidence" value="ECO:0007669"/>
    <property type="project" value="UniProtKB-SubCell"/>
</dbReference>
<evidence type="ECO:0000256" key="6">
    <source>
        <dbReference type="ARBA" id="ARBA00035289"/>
    </source>
</evidence>
<proteinExistence type="inferred from homology"/>
<keyword evidence="5" id="KW-0687">Ribonucleoprotein</keyword>
<evidence type="ECO:0000313" key="8">
    <source>
        <dbReference type="Proteomes" id="UP001566132"/>
    </source>
</evidence>
<organism evidence="7 8">
    <name type="scientific">Hypothenemus hampei</name>
    <name type="common">Coffee berry borer</name>
    <dbReference type="NCBI Taxonomy" id="57062"/>
    <lineage>
        <taxon>Eukaryota</taxon>
        <taxon>Metazoa</taxon>
        <taxon>Ecdysozoa</taxon>
        <taxon>Arthropoda</taxon>
        <taxon>Hexapoda</taxon>
        <taxon>Insecta</taxon>
        <taxon>Pterygota</taxon>
        <taxon>Neoptera</taxon>
        <taxon>Endopterygota</taxon>
        <taxon>Coleoptera</taxon>
        <taxon>Polyphaga</taxon>
        <taxon>Cucujiformia</taxon>
        <taxon>Curculionidae</taxon>
        <taxon>Scolytinae</taxon>
        <taxon>Hypothenemus</taxon>
    </lineage>
</organism>
<dbReference type="GO" id="GO:1990904">
    <property type="term" value="C:ribonucleoprotein complex"/>
    <property type="evidence" value="ECO:0007669"/>
    <property type="project" value="UniProtKB-KW"/>
</dbReference>
<dbReference type="InterPro" id="IPR010729">
    <property type="entry name" value="Ribosomal_uL29_mit"/>
</dbReference>
<evidence type="ECO:0000256" key="3">
    <source>
        <dbReference type="ARBA" id="ARBA00022980"/>
    </source>
</evidence>
<keyword evidence="4" id="KW-0496">Mitochondrion</keyword>
<dbReference type="PANTHER" id="PTHR21183:SF18">
    <property type="entry name" value="LARGE RIBOSOMAL SUBUNIT PROTEIN UL29M"/>
    <property type="match status" value="1"/>
</dbReference>
<protein>
    <recommendedName>
        <fullName evidence="6">Large ribosomal subunit protein uL29m</fullName>
    </recommendedName>
</protein>